<feature type="non-terminal residue" evidence="2">
    <location>
        <position position="282"/>
    </location>
</feature>
<feature type="compositionally biased region" description="Basic and acidic residues" evidence="1">
    <location>
        <begin position="271"/>
        <end position="282"/>
    </location>
</feature>
<evidence type="ECO:0000256" key="1">
    <source>
        <dbReference type="SAM" id="MobiDB-lite"/>
    </source>
</evidence>
<dbReference type="AlphaFoldDB" id="A0A6J4PWL6"/>
<feature type="region of interest" description="Disordered" evidence="1">
    <location>
        <begin position="1"/>
        <end position="282"/>
    </location>
</feature>
<organism evidence="2">
    <name type="scientific">uncultured Rubrobacteraceae bacterium</name>
    <dbReference type="NCBI Taxonomy" id="349277"/>
    <lineage>
        <taxon>Bacteria</taxon>
        <taxon>Bacillati</taxon>
        <taxon>Actinomycetota</taxon>
        <taxon>Rubrobacteria</taxon>
        <taxon>Rubrobacterales</taxon>
        <taxon>Rubrobacteraceae</taxon>
        <taxon>environmental samples</taxon>
    </lineage>
</organism>
<evidence type="ECO:0000313" key="2">
    <source>
        <dbReference type="EMBL" id="CAA9427911.1"/>
    </source>
</evidence>
<accession>A0A6J4PWL6</accession>
<feature type="compositionally biased region" description="Low complexity" evidence="1">
    <location>
        <begin position="232"/>
        <end position="241"/>
    </location>
</feature>
<feature type="compositionally biased region" description="Basic and acidic residues" evidence="1">
    <location>
        <begin position="32"/>
        <end position="56"/>
    </location>
</feature>
<feature type="compositionally biased region" description="Gly residues" evidence="1">
    <location>
        <begin position="98"/>
        <end position="109"/>
    </location>
</feature>
<reference evidence="2" key="1">
    <citation type="submission" date="2020-02" db="EMBL/GenBank/DDBJ databases">
        <authorList>
            <person name="Meier V. D."/>
        </authorList>
    </citation>
    <scope>NUCLEOTIDE SEQUENCE</scope>
    <source>
        <strain evidence="2">AVDCRST_MAG22</strain>
    </source>
</reference>
<protein>
    <submittedName>
        <fullName evidence="2">Transcriptional regulator, AraC family</fullName>
    </submittedName>
</protein>
<gene>
    <name evidence="2" type="ORF">AVDCRST_MAG22-3047</name>
</gene>
<feature type="non-terminal residue" evidence="2">
    <location>
        <position position="1"/>
    </location>
</feature>
<dbReference type="EMBL" id="CADCUV010000141">
    <property type="protein sequence ID" value="CAA9427911.1"/>
    <property type="molecule type" value="Genomic_DNA"/>
</dbReference>
<sequence length="282" mass="28985">AAARHRGVAARGAAPGEVSLCAGSGGGTAETFARRVPDLPEPEFPWRLRLPGDEPRGAGGQPQRRPPRRGPLGKRPPGSPGPVELPGDVRRTSPPRAGGDGGRRPGGGRALLPRPDHPGQGPGVGLSAAARGPRRRRPEARTGHASGLHADAARGTPRGRPPLAAPRPGATGGRVGPGVPGGQPRAERPSGRARQPGEPEPVSPGAGLPGRGRDAPARLPDAGPPGPREEPPAAGMATRARGAGDGLRRPEPPHPPLQAPRRRHAGSLRRTQQERSIRQRPV</sequence>
<proteinExistence type="predicted"/>
<name>A0A6J4PWL6_9ACTN</name>
<feature type="compositionally biased region" description="Gly residues" evidence="1">
    <location>
        <begin position="170"/>
        <end position="181"/>
    </location>
</feature>